<dbReference type="PANTHER" id="PTHR42861">
    <property type="entry name" value="CALCIUM-TRANSPORTING ATPASE"/>
    <property type="match status" value="1"/>
</dbReference>
<evidence type="ECO:0000256" key="2">
    <source>
        <dbReference type="ARBA" id="ARBA00022692"/>
    </source>
</evidence>
<evidence type="ECO:0000313" key="5">
    <source>
        <dbReference type="EMBL" id="SYV94246.1"/>
    </source>
</evidence>
<evidence type="ECO:0000256" key="4">
    <source>
        <dbReference type="ARBA" id="ARBA00023136"/>
    </source>
</evidence>
<accession>A0A3B0PS45</accession>
<dbReference type="EC" id="3.6.3.8" evidence="5"/>
<dbReference type="PROSITE" id="PS00154">
    <property type="entry name" value="ATPASE_E1_E2"/>
    <property type="match status" value="1"/>
</dbReference>
<keyword evidence="2" id="KW-0812">Transmembrane</keyword>
<evidence type="ECO:0000256" key="3">
    <source>
        <dbReference type="ARBA" id="ARBA00022989"/>
    </source>
</evidence>
<dbReference type="InterPro" id="IPR018303">
    <property type="entry name" value="ATPase_P-typ_P_site"/>
</dbReference>
<keyword evidence="5" id="KW-0378">Hydrolase</keyword>
<organism evidence="5 6">
    <name type="scientific">Mycoplasmoides gallisepticum</name>
    <name type="common">Mycoplasma gallisepticum</name>
    <dbReference type="NCBI Taxonomy" id="2096"/>
    <lineage>
        <taxon>Bacteria</taxon>
        <taxon>Bacillati</taxon>
        <taxon>Mycoplasmatota</taxon>
        <taxon>Mycoplasmoidales</taxon>
        <taxon>Mycoplasmoidaceae</taxon>
        <taxon>Mycoplasmoides</taxon>
    </lineage>
</organism>
<feature type="non-terminal residue" evidence="5">
    <location>
        <position position="53"/>
    </location>
</feature>
<dbReference type="Gene3D" id="3.40.50.1000">
    <property type="entry name" value="HAD superfamily/HAD-like"/>
    <property type="match status" value="1"/>
</dbReference>
<dbReference type="AlphaFoldDB" id="A0A3B0PS45"/>
<dbReference type="SUPFAM" id="SSF81665">
    <property type="entry name" value="Calcium ATPase, transmembrane domain M"/>
    <property type="match status" value="1"/>
</dbReference>
<keyword evidence="3" id="KW-1133">Transmembrane helix</keyword>
<evidence type="ECO:0000313" key="6">
    <source>
        <dbReference type="Proteomes" id="UP000260136"/>
    </source>
</evidence>
<evidence type="ECO:0000256" key="1">
    <source>
        <dbReference type="ARBA" id="ARBA00004370"/>
    </source>
</evidence>
<sequence>MSIILALGVKNIAKQKAIVKKLSSIETLGSAAIICSDKTGTITKNQMTVVGLW</sequence>
<dbReference type="GO" id="GO:0016020">
    <property type="term" value="C:membrane"/>
    <property type="evidence" value="ECO:0007669"/>
    <property type="project" value="UniProtKB-SubCell"/>
</dbReference>
<dbReference type="GO" id="GO:0016787">
    <property type="term" value="F:hydrolase activity"/>
    <property type="evidence" value="ECO:0007669"/>
    <property type="project" value="UniProtKB-KW"/>
</dbReference>
<dbReference type="Proteomes" id="UP000260136">
    <property type="component" value="Chromosome"/>
</dbReference>
<reference evidence="6" key="1">
    <citation type="submission" date="2018-06" db="EMBL/GenBank/DDBJ databases">
        <authorList>
            <consortium name="Pathogen Informatics"/>
        </authorList>
    </citation>
    <scope>NUCLEOTIDE SEQUENCE [LARGE SCALE GENOMIC DNA]</scope>
    <source>
        <strain evidence="6">NCTC10115</strain>
    </source>
</reference>
<protein>
    <submittedName>
        <fullName evidence="5">Calcium-transporting ATPase lmo0841</fullName>
        <ecNumber evidence="5">3.6.3.8</ecNumber>
    </submittedName>
</protein>
<dbReference type="InterPro" id="IPR023214">
    <property type="entry name" value="HAD_sf"/>
</dbReference>
<name>A0A3B0PS45_MYCGL</name>
<gene>
    <name evidence="5" type="ORF">NCTC10115_00565</name>
</gene>
<proteinExistence type="predicted"/>
<dbReference type="Gene3D" id="1.20.1110.10">
    <property type="entry name" value="Calcium-transporting ATPase, transmembrane domain"/>
    <property type="match status" value="1"/>
</dbReference>
<comment type="subcellular location">
    <subcellularLocation>
        <location evidence="1">Membrane</location>
    </subcellularLocation>
</comment>
<keyword evidence="4" id="KW-0472">Membrane</keyword>
<dbReference type="InterPro" id="IPR023298">
    <property type="entry name" value="ATPase_P-typ_TM_dom_sf"/>
</dbReference>
<dbReference type="EMBL" id="LS991952">
    <property type="protein sequence ID" value="SYV94246.1"/>
    <property type="molecule type" value="Genomic_DNA"/>
</dbReference>